<accession>A0A8H6WT41</accession>
<feature type="compositionally biased region" description="Low complexity" evidence="1">
    <location>
        <begin position="126"/>
        <end position="140"/>
    </location>
</feature>
<dbReference type="Proteomes" id="UP000623467">
    <property type="component" value="Unassembled WGS sequence"/>
</dbReference>
<feature type="compositionally biased region" description="Polar residues" evidence="1">
    <location>
        <begin position="188"/>
        <end position="208"/>
    </location>
</feature>
<keyword evidence="4" id="KW-1185">Reference proteome</keyword>
<dbReference type="EMBL" id="JACAZH010000096">
    <property type="protein sequence ID" value="KAF7326598.1"/>
    <property type="molecule type" value="Genomic_DNA"/>
</dbReference>
<keyword evidence="2" id="KW-0472">Membrane</keyword>
<feature type="region of interest" description="Disordered" evidence="1">
    <location>
        <begin position="123"/>
        <end position="219"/>
    </location>
</feature>
<organism evidence="3 4">
    <name type="scientific">Mycena sanguinolenta</name>
    <dbReference type="NCBI Taxonomy" id="230812"/>
    <lineage>
        <taxon>Eukaryota</taxon>
        <taxon>Fungi</taxon>
        <taxon>Dikarya</taxon>
        <taxon>Basidiomycota</taxon>
        <taxon>Agaricomycotina</taxon>
        <taxon>Agaricomycetes</taxon>
        <taxon>Agaricomycetidae</taxon>
        <taxon>Agaricales</taxon>
        <taxon>Marasmiineae</taxon>
        <taxon>Mycenaceae</taxon>
        <taxon>Mycena</taxon>
    </lineage>
</organism>
<sequence length="376" mass="38957">MTFDKIASRADQCTVLENVTGNSPCNLNSGTICSGSQQCTCSGISYFLAAACQVCANDATLSWEQYATTSHCSGLPEPVPSPFPTQPDPNHVIPSWVVVMAAATPSPSTFDPAVASAIVTSLAGGSPTTSSTTTTRPPQTLAASSTAPLSTTPNPSSQSSLTSATSSSRRTQSDVSASSPIVSNISSTGNTNSPASSMTRIESPTVSPSASGAASEDAQAASHQNSAPAIIVGILIALFVMVLVAIVLLCLRRRRRRSQIQSPDVYTRSTGRLMPIPFLNVTTSVPSDPSPVVTEKALEAESPEYAPSVRYGTRVAEHSAVSWAVNVCGCRKDSGSLLESPRSECWTSIAGLGRDLRADGADPRFGGSSAIHGFTR</sequence>
<evidence type="ECO:0000313" key="4">
    <source>
        <dbReference type="Proteomes" id="UP000623467"/>
    </source>
</evidence>
<dbReference type="AlphaFoldDB" id="A0A8H6WT41"/>
<protein>
    <submittedName>
        <fullName evidence="3">Uncharacterized protein</fullName>
    </submittedName>
</protein>
<keyword evidence="2" id="KW-0812">Transmembrane</keyword>
<evidence type="ECO:0000256" key="1">
    <source>
        <dbReference type="SAM" id="MobiDB-lite"/>
    </source>
</evidence>
<comment type="caution">
    <text evidence="3">The sequence shown here is derived from an EMBL/GenBank/DDBJ whole genome shotgun (WGS) entry which is preliminary data.</text>
</comment>
<evidence type="ECO:0000256" key="2">
    <source>
        <dbReference type="SAM" id="Phobius"/>
    </source>
</evidence>
<reference evidence="3" key="1">
    <citation type="submission" date="2020-05" db="EMBL/GenBank/DDBJ databases">
        <title>Mycena genomes resolve the evolution of fungal bioluminescence.</title>
        <authorList>
            <person name="Tsai I.J."/>
        </authorList>
    </citation>
    <scope>NUCLEOTIDE SEQUENCE</scope>
    <source>
        <strain evidence="3">160909Yilan</strain>
    </source>
</reference>
<dbReference type="OrthoDB" id="3063693at2759"/>
<gene>
    <name evidence="3" type="ORF">MSAN_02503400</name>
</gene>
<evidence type="ECO:0000313" key="3">
    <source>
        <dbReference type="EMBL" id="KAF7326598.1"/>
    </source>
</evidence>
<keyword evidence="2" id="KW-1133">Transmembrane helix</keyword>
<proteinExistence type="predicted"/>
<feature type="compositionally biased region" description="Low complexity" evidence="1">
    <location>
        <begin position="209"/>
        <end position="219"/>
    </location>
</feature>
<feature type="transmembrane region" description="Helical" evidence="2">
    <location>
        <begin position="229"/>
        <end position="251"/>
    </location>
</feature>
<name>A0A8H6WT41_9AGAR</name>
<feature type="compositionally biased region" description="Low complexity" evidence="1">
    <location>
        <begin position="149"/>
        <end position="187"/>
    </location>
</feature>